<dbReference type="InterPro" id="IPR007630">
    <property type="entry name" value="RNA_pol_sigma70_r4"/>
</dbReference>
<dbReference type="InterPro" id="IPR007627">
    <property type="entry name" value="RNA_pol_sigma70_r2"/>
</dbReference>
<dbReference type="NCBIfam" id="NF005248">
    <property type="entry name" value="PRK06759.1"/>
    <property type="match status" value="1"/>
</dbReference>
<dbReference type="Pfam" id="PF04542">
    <property type="entry name" value="Sigma70_r2"/>
    <property type="match status" value="1"/>
</dbReference>
<organism evidence="7 8">
    <name type="scientific">Ectobacillus funiculus</name>
    <dbReference type="NCBI Taxonomy" id="137993"/>
    <lineage>
        <taxon>Bacteria</taxon>
        <taxon>Bacillati</taxon>
        <taxon>Bacillota</taxon>
        <taxon>Bacilli</taxon>
        <taxon>Bacillales</taxon>
        <taxon>Bacillaceae</taxon>
        <taxon>Ectobacillus</taxon>
    </lineage>
</organism>
<keyword evidence="3" id="KW-0238">DNA-binding</keyword>
<dbReference type="Proteomes" id="UP001589609">
    <property type="component" value="Unassembled WGS sequence"/>
</dbReference>
<feature type="domain" description="RNA polymerase sigma-70 region 2" evidence="5">
    <location>
        <begin position="12"/>
        <end position="74"/>
    </location>
</feature>
<dbReference type="NCBIfam" id="TIGR02937">
    <property type="entry name" value="sigma70-ECF"/>
    <property type="match status" value="1"/>
</dbReference>
<evidence type="ECO:0000313" key="7">
    <source>
        <dbReference type="EMBL" id="MFB9757967.1"/>
    </source>
</evidence>
<evidence type="ECO:0000256" key="3">
    <source>
        <dbReference type="ARBA" id="ARBA00023125"/>
    </source>
</evidence>
<accession>A0ABV5WBL6</accession>
<dbReference type="PANTHER" id="PTHR30385:SF4">
    <property type="entry name" value="RNA POLYMERASE SIGMA-E FACTOR"/>
    <property type="match status" value="1"/>
</dbReference>
<feature type="domain" description="RNA polymerase sigma-70 region 4" evidence="6">
    <location>
        <begin position="107"/>
        <end position="155"/>
    </location>
</feature>
<gene>
    <name evidence="7" type="ORF">ACFFMS_05370</name>
</gene>
<dbReference type="PANTHER" id="PTHR30385">
    <property type="entry name" value="SIGMA FACTOR F FLAGELLAR"/>
    <property type="match status" value="1"/>
</dbReference>
<keyword evidence="8" id="KW-1185">Reference proteome</keyword>
<dbReference type="InterPro" id="IPR014284">
    <property type="entry name" value="RNA_pol_sigma-70_dom"/>
</dbReference>
<reference evidence="7 8" key="1">
    <citation type="submission" date="2024-09" db="EMBL/GenBank/DDBJ databases">
        <authorList>
            <person name="Sun Q."/>
            <person name="Mori K."/>
        </authorList>
    </citation>
    <scope>NUCLEOTIDE SEQUENCE [LARGE SCALE GENOMIC DNA]</scope>
    <source>
        <strain evidence="7 8">JCM 11201</strain>
    </source>
</reference>
<dbReference type="Gene3D" id="1.10.1740.10">
    <property type="match status" value="1"/>
</dbReference>
<dbReference type="RefSeq" id="WP_379948218.1">
    <property type="nucleotide sequence ID" value="NZ_JBHMAF010000019.1"/>
</dbReference>
<evidence type="ECO:0000256" key="2">
    <source>
        <dbReference type="ARBA" id="ARBA00023082"/>
    </source>
</evidence>
<dbReference type="Pfam" id="PF04545">
    <property type="entry name" value="Sigma70_r4"/>
    <property type="match status" value="1"/>
</dbReference>
<dbReference type="Gene3D" id="1.10.10.10">
    <property type="entry name" value="Winged helix-like DNA-binding domain superfamily/Winged helix DNA-binding domain"/>
    <property type="match status" value="1"/>
</dbReference>
<evidence type="ECO:0000256" key="4">
    <source>
        <dbReference type="ARBA" id="ARBA00023163"/>
    </source>
</evidence>
<keyword evidence="1" id="KW-0805">Transcription regulation</keyword>
<evidence type="ECO:0000259" key="5">
    <source>
        <dbReference type="Pfam" id="PF04542"/>
    </source>
</evidence>
<dbReference type="EMBL" id="JBHMAF010000019">
    <property type="protein sequence ID" value="MFB9757967.1"/>
    <property type="molecule type" value="Genomic_DNA"/>
</dbReference>
<keyword evidence="4" id="KW-0804">Transcription</keyword>
<dbReference type="SUPFAM" id="SSF88946">
    <property type="entry name" value="Sigma2 domain of RNA polymerase sigma factors"/>
    <property type="match status" value="1"/>
</dbReference>
<dbReference type="InterPro" id="IPR036388">
    <property type="entry name" value="WH-like_DNA-bd_sf"/>
</dbReference>
<evidence type="ECO:0000313" key="8">
    <source>
        <dbReference type="Proteomes" id="UP001589609"/>
    </source>
</evidence>
<protein>
    <submittedName>
        <fullName evidence="7">Sigma-70 family RNA polymerase sigma factor</fullName>
    </submittedName>
</protein>
<dbReference type="InterPro" id="IPR013325">
    <property type="entry name" value="RNA_pol_sigma_r2"/>
</dbReference>
<evidence type="ECO:0000256" key="1">
    <source>
        <dbReference type="ARBA" id="ARBA00023015"/>
    </source>
</evidence>
<dbReference type="InterPro" id="IPR013324">
    <property type="entry name" value="RNA_pol_sigma_r3/r4-like"/>
</dbReference>
<dbReference type="SUPFAM" id="SSF88659">
    <property type="entry name" value="Sigma3 and sigma4 domains of RNA polymerase sigma factors"/>
    <property type="match status" value="1"/>
</dbReference>
<keyword evidence="2" id="KW-0731">Sigma factor</keyword>
<sequence>MKPSTFEEAAQLYERMIRKQLKRLCIYRNHDEFYQCGLIALWKAYEQFDERKGAFSTYAFYTVRGYLLGKLNGERRVEERQVMLDPELAETISADEPASDADFFQYLAPLNGRQRLVIEERFYHGKKLTAIAQEHGMTYDQVRSFYRRALRKIKEYADEQKLL</sequence>
<name>A0ABV5WBL6_9BACI</name>
<proteinExistence type="predicted"/>
<comment type="caution">
    <text evidence="7">The sequence shown here is derived from an EMBL/GenBank/DDBJ whole genome shotgun (WGS) entry which is preliminary data.</text>
</comment>
<evidence type="ECO:0000259" key="6">
    <source>
        <dbReference type="Pfam" id="PF04545"/>
    </source>
</evidence>